<evidence type="ECO:0000259" key="2">
    <source>
        <dbReference type="Pfam" id="PF14291"/>
    </source>
</evidence>
<organism evidence="3">
    <name type="scientific">Melanaphis sacchari</name>
    <dbReference type="NCBI Taxonomy" id="742174"/>
    <lineage>
        <taxon>Eukaryota</taxon>
        <taxon>Metazoa</taxon>
        <taxon>Ecdysozoa</taxon>
        <taxon>Arthropoda</taxon>
        <taxon>Hexapoda</taxon>
        <taxon>Insecta</taxon>
        <taxon>Pterygota</taxon>
        <taxon>Neoptera</taxon>
        <taxon>Paraneoptera</taxon>
        <taxon>Hemiptera</taxon>
        <taxon>Sternorrhyncha</taxon>
        <taxon>Aphidomorpha</taxon>
        <taxon>Aphidoidea</taxon>
        <taxon>Aphididae</taxon>
        <taxon>Aphidini</taxon>
        <taxon>Melanaphis</taxon>
    </lineage>
</organism>
<dbReference type="GO" id="GO:0046983">
    <property type="term" value="F:protein dimerization activity"/>
    <property type="evidence" value="ECO:0007669"/>
    <property type="project" value="InterPro"/>
</dbReference>
<dbReference type="SUPFAM" id="SSF53098">
    <property type="entry name" value="Ribonuclease H-like"/>
    <property type="match status" value="1"/>
</dbReference>
<feature type="domain" description="DUF4371" evidence="2">
    <location>
        <begin position="3"/>
        <end position="122"/>
    </location>
</feature>
<accession>A0A2H8TY13</accession>
<sequence>MSLPKNAKYTSNLIQNDILEAAAIVVGRSIVNEIKKGSHVFSIIADEARDIGKEEQMSLCIRYVSDCIIKERFLGFILLKDLDAQSLCNTIHKFLVSINLDITKCIAQSYDGASVMSGCNNGVQAKIRELSKNACPYVHCYAHRLNLVLVDTAKKVEALDEIIGLLEAIYAFQSFSTIRHNAFIQAQKDCGKIIEVPQHCETRWVSKYKGVHFFKSKFKCVIVALTECSKNSKKKEAAEARGLLHQFSSFHVILTLFYLDDILGIINNLSVYLQKSSLDIIKCLKLVKSTTILLQNMRNEDKFNKLFDESVIAAQELNITIPCNQTATTSLSMPRRKMNLPSKLNNSYVYSTVGKNNSLKFQTVNEKDEIRHQYFEIIDTIIREMNSRFDENIGILTAVDACDPNSSNFMDIEKLKYLVNIYGQDNMCNMETIASQSILVKNMFENTTINIVELHKELTIMKPAFQEINEIVTRVLVIPVTSATAERSFSAMRRIKTYLRSTMTSERLHNTAILSIERELSGQLIQDPTSVINEFATSKNRRLSFSL</sequence>
<evidence type="ECO:0000259" key="1">
    <source>
        <dbReference type="Pfam" id="PF05699"/>
    </source>
</evidence>
<dbReference type="InterPro" id="IPR025398">
    <property type="entry name" value="DUF4371"/>
</dbReference>
<dbReference type="PANTHER" id="PTHR45749:SF37">
    <property type="entry name" value="OS05G0311600 PROTEIN"/>
    <property type="match status" value="1"/>
</dbReference>
<proteinExistence type="predicted"/>
<dbReference type="OrthoDB" id="6630617at2759"/>
<evidence type="ECO:0000313" key="3">
    <source>
        <dbReference type="EMBL" id="MBW18800.1"/>
    </source>
</evidence>
<dbReference type="InterPro" id="IPR008906">
    <property type="entry name" value="HATC_C_dom"/>
</dbReference>
<dbReference type="InterPro" id="IPR012337">
    <property type="entry name" value="RNaseH-like_sf"/>
</dbReference>
<gene>
    <name evidence="3" type="primary">ZMYM1_6</name>
</gene>
<reference evidence="3" key="1">
    <citation type="submission" date="2017-10" db="EMBL/GenBank/DDBJ databases">
        <title>Transcriptome Assembly of Sugarcane Aphid Adults.</title>
        <authorList>
            <person name="Scully E.D."/>
            <person name="Palmer N.A."/>
            <person name="Geib S.M."/>
            <person name="Sarath G."/>
            <person name="Sattler S.E."/>
        </authorList>
    </citation>
    <scope>NUCLEOTIDE SEQUENCE</scope>
    <source>
        <tissue evidence="3">Whole body</tissue>
    </source>
</reference>
<dbReference type="PANTHER" id="PTHR45749">
    <property type="match status" value="1"/>
</dbReference>
<dbReference type="Pfam" id="PF14291">
    <property type="entry name" value="DUF4371"/>
    <property type="match status" value="1"/>
</dbReference>
<dbReference type="EMBL" id="GFXV01006995">
    <property type="protein sequence ID" value="MBW18800.1"/>
    <property type="molecule type" value="Transcribed_RNA"/>
</dbReference>
<name>A0A2H8TY13_9HEMI</name>
<dbReference type="Pfam" id="PF05699">
    <property type="entry name" value="Dimer_Tnp_hAT"/>
    <property type="match status" value="1"/>
</dbReference>
<dbReference type="AlphaFoldDB" id="A0A2H8TY13"/>
<protein>
    <submittedName>
        <fullName evidence="3">Zinc finger MYM-type protein 1</fullName>
    </submittedName>
</protein>
<feature type="domain" description="HAT C-terminal dimerisation" evidence="1">
    <location>
        <begin position="464"/>
        <end position="520"/>
    </location>
</feature>